<keyword evidence="2" id="KW-0223">Dioxygenase</keyword>
<dbReference type="InterPro" id="IPR004360">
    <property type="entry name" value="Glyas_Fos-R_dOase_dom"/>
</dbReference>
<gene>
    <name evidence="2" type="ORF">RG540_CH08090</name>
</gene>
<organism evidence="2 3">
    <name type="scientific">Neorhizobium galegae bv. orientalis str. HAMBI 540</name>
    <dbReference type="NCBI Taxonomy" id="1028800"/>
    <lineage>
        <taxon>Bacteria</taxon>
        <taxon>Pseudomonadati</taxon>
        <taxon>Pseudomonadota</taxon>
        <taxon>Alphaproteobacteria</taxon>
        <taxon>Hyphomicrobiales</taxon>
        <taxon>Rhizobiaceae</taxon>
        <taxon>Rhizobium/Agrobacterium group</taxon>
        <taxon>Neorhizobium</taxon>
    </lineage>
</organism>
<dbReference type="PROSITE" id="PS51819">
    <property type="entry name" value="VOC"/>
    <property type="match status" value="1"/>
</dbReference>
<accession>A0A068SLC3</accession>
<dbReference type="GeneID" id="24256003"/>
<dbReference type="RefSeq" id="WP_038584860.1">
    <property type="nucleotide sequence ID" value="NZ_HG938353.1"/>
</dbReference>
<dbReference type="Pfam" id="PF00903">
    <property type="entry name" value="Glyoxalase"/>
    <property type="match status" value="1"/>
</dbReference>
<sequence>MTASLRINHLSIMVRDLTRSADFYHRVLRLPEIECKARKPNIRWFGIGDDQSIHLIEGDFGQTYVTMSTHLCIAVTDLDATVAHIATTGTKYGDLARNEGRIYTRADGVRSIYLQDPDGYWLEISEDY</sequence>
<keyword evidence="2" id="KW-0560">Oxidoreductase</keyword>
<evidence type="ECO:0000259" key="1">
    <source>
        <dbReference type="PROSITE" id="PS51819"/>
    </source>
</evidence>
<proteinExistence type="predicted"/>
<feature type="domain" description="VOC" evidence="1">
    <location>
        <begin position="6"/>
        <end position="127"/>
    </location>
</feature>
<dbReference type="Gene3D" id="3.10.180.10">
    <property type="entry name" value="2,3-Dihydroxybiphenyl 1,2-Dioxygenase, domain 1"/>
    <property type="match status" value="1"/>
</dbReference>
<dbReference type="InterPro" id="IPR029068">
    <property type="entry name" value="Glyas_Bleomycin-R_OHBP_Dase"/>
</dbReference>
<name>A0A068SLC3_NEOGA</name>
<reference evidence="3" key="1">
    <citation type="journal article" date="2014" name="BMC Genomics">
        <title>Genome sequencing of two Neorhizobium galegae strains reveals a noeT gene responsible for the unusual acetylation of the nodulation factors.</title>
        <authorList>
            <person name="Osterman J."/>
            <person name="Marsh J."/>
            <person name="Laine P.K."/>
            <person name="Zeng Z."/>
            <person name="Alatalo E."/>
            <person name="Sullivan J.T."/>
            <person name="Young J.P."/>
            <person name="Thomas-Oates J."/>
            <person name="Paulin L."/>
            <person name="Lindstrom K."/>
        </authorList>
    </citation>
    <scope>NUCLEOTIDE SEQUENCE [LARGE SCALE GENOMIC DNA]</scope>
    <source>
        <strain evidence="3">HAMBI 540</strain>
    </source>
</reference>
<dbReference type="InterPro" id="IPR050383">
    <property type="entry name" value="GlyoxalaseI/FosfomycinResist"/>
</dbReference>
<dbReference type="GO" id="GO:0051213">
    <property type="term" value="F:dioxygenase activity"/>
    <property type="evidence" value="ECO:0007669"/>
    <property type="project" value="UniProtKB-KW"/>
</dbReference>
<dbReference type="Proteomes" id="UP000028181">
    <property type="component" value="Chromosome I"/>
</dbReference>
<dbReference type="KEGG" id="ngg:RG540_CH08090"/>
<dbReference type="AlphaFoldDB" id="A0A068SLC3"/>
<dbReference type="OrthoDB" id="7947929at2"/>
<dbReference type="PANTHER" id="PTHR21366">
    <property type="entry name" value="GLYOXALASE FAMILY PROTEIN"/>
    <property type="match status" value="1"/>
</dbReference>
<dbReference type="HOGENOM" id="CLU_046006_12_4_5"/>
<evidence type="ECO:0000313" key="3">
    <source>
        <dbReference type="Proteomes" id="UP000028181"/>
    </source>
</evidence>
<dbReference type="EMBL" id="HG938353">
    <property type="protein sequence ID" value="CDN46998.1"/>
    <property type="molecule type" value="Genomic_DNA"/>
</dbReference>
<keyword evidence="3" id="KW-1185">Reference proteome</keyword>
<dbReference type="eggNOG" id="COG0346">
    <property type="taxonomic scope" value="Bacteria"/>
</dbReference>
<dbReference type="PANTHER" id="PTHR21366:SF22">
    <property type="entry name" value="VOC DOMAIN-CONTAINING PROTEIN"/>
    <property type="match status" value="1"/>
</dbReference>
<protein>
    <submittedName>
        <fullName evidence="2">Glyoxalase/bleomycin resistance protein/dioxygenase</fullName>
    </submittedName>
</protein>
<dbReference type="SUPFAM" id="SSF54593">
    <property type="entry name" value="Glyoxalase/Bleomycin resistance protein/Dihydroxybiphenyl dioxygenase"/>
    <property type="match status" value="1"/>
</dbReference>
<evidence type="ECO:0000313" key="2">
    <source>
        <dbReference type="EMBL" id="CDN46998.1"/>
    </source>
</evidence>
<dbReference type="PATRIC" id="fig|1028800.3.peg.816"/>
<dbReference type="InterPro" id="IPR037523">
    <property type="entry name" value="VOC_core"/>
</dbReference>